<dbReference type="AlphaFoldDB" id="A0A4Y2GNS9"/>
<dbReference type="Proteomes" id="UP000499080">
    <property type="component" value="Unassembled WGS sequence"/>
</dbReference>
<name>A0A4Y2GNS9_ARAVE</name>
<keyword evidence="2" id="KW-1185">Reference proteome</keyword>
<evidence type="ECO:0000313" key="1">
    <source>
        <dbReference type="EMBL" id="GBM54178.1"/>
    </source>
</evidence>
<protein>
    <submittedName>
        <fullName evidence="1">Uncharacterized protein</fullName>
    </submittedName>
</protein>
<dbReference type="PANTHER" id="PTHR46114:SF1">
    <property type="entry name" value="ZAD DOMAIN-CONTAINING PROTEIN"/>
    <property type="match status" value="1"/>
</dbReference>
<sequence length="138" mass="15889">MSLKIHFLDFHLNFFLDNCGQVSDEHGERFHQELPTWKKGIRGIGPRQCWLTTIGRSSEIFPKSITIDRPQGIESPKQIRRIIDAAISIIQEEIRSQVYDSSTYPTCEKISKGGENREGDMLTHLLSGLMKLEKRFTL</sequence>
<dbReference type="PANTHER" id="PTHR46114">
    <property type="entry name" value="APPLE DOMAIN-CONTAINING PROTEIN"/>
    <property type="match status" value="1"/>
</dbReference>
<comment type="caution">
    <text evidence="1">The sequence shown here is derived from an EMBL/GenBank/DDBJ whole genome shotgun (WGS) entry which is preliminary data.</text>
</comment>
<proteinExistence type="predicted"/>
<organism evidence="1 2">
    <name type="scientific">Araneus ventricosus</name>
    <name type="common">Orbweaver spider</name>
    <name type="synonym">Epeira ventricosa</name>
    <dbReference type="NCBI Taxonomy" id="182803"/>
    <lineage>
        <taxon>Eukaryota</taxon>
        <taxon>Metazoa</taxon>
        <taxon>Ecdysozoa</taxon>
        <taxon>Arthropoda</taxon>
        <taxon>Chelicerata</taxon>
        <taxon>Arachnida</taxon>
        <taxon>Araneae</taxon>
        <taxon>Araneomorphae</taxon>
        <taxon>Entelegynae</taxon>
        <taxon>Araneoidea</taxon>
        <taxon>Araneidae</taxon>
        <taxon>Araneus</taxon>
    </lineage>
</organism>
<gene>
    <name evidence="1" type="ORF">AVEN_64524_1</name>
</gene>
<accession>A0A4Y2GNS9</accession>
<reference evidence="1 2" key="1">
    <citation type="journal article" date="2019" name="Sci. Rep.">
        <title>Orb-weaving spider Araneus ventricosus genome elucidates the spidroin gene catalogue.</title>
        <authorList>
            <person name="Kono N."/>
            <person name="Nakamura H."/>
            <person name="Ohtoshi R."/>
            <person name="Moran D.A.P."/>
            <person name="Shinohara A."/>
            <person name="Yoshida Y."/>
            <person name="Fujiwara M."/>
            <person name="Mori M."/>
            <person name="Tomita M."/>
            <person name="Arakawa K."/>
        </authorList>
    </citation>
    <scope>NUCLEOTIDE SEQUENCE [LARGE SCALE GENOMIC DNA]</scope>
</reference>
<dbReference type="EMBL" id="BGPR01001447">
    <property type="protein sequence ID" value="GBM54178.1"/>
    <property type="molecule type" value="Genomic_DNA"/>
</dbReference>
<evidence type="ECO:0000313" key="2">
    <source>
        <dbReference type="Proteomes" id="UP000499080"/>
    </source>
</evidence>